<dbReference type="EMBL" id="JAAQRI010000102">
    <property type="protein sequence ID" value="KAF5638391.1"/>
    <property type="molecule type" value="Genomic_DNA"/>
</dbReference>
<proteinExistence type="predicted"/>
<feature type="signal peptide" evidence="2">
    <location>
        <begin position="1"/>
        <end position="18"/>
    </location>
</feature>
<evidence type="ECO:0000313" key="4">
    <source>
        <dbReference type="Proteomes" id="UP000530670"/>
    </source>
</evidence>
<feature type="chain" id="PRO_5034123564" evidence="2">
    <location>
        <begin position="19"/>
        <end position="155"/>
    </location>
</feature>
<comment type="caution">
    <text evidence="3">The sequence shown here is derived from an EMBL/GenBank/DDBJ whole genome shotgun (WGS) entry which is preliminary data.</text>
</comment>
<name>A0A8H5RUI0_9HYPO</name>
<dbReference type="AlphaFoldDB" id="A0A8H5RUI0"/>
<dbReference type="OrthoDB" id="5094627at2759"/>
<evidence type="ECO:0000313" key="3">
    <source>
        <dbReference type="EMBL" id="KAF5638391.1"/>
    </source>
</evidence>
<reference evidence="3 4" key="1">
    <citation type="submission" date="2020-05" db="EMBL/GenBank/DDBJ databases">
        <title>Identification and distribution of gene clusters putatively required for synthesis of sphingolipid metabolism inhibitors in phylogenetically diverse species of the filamentous fungus Fusarium.</title>
        <authorList>
            <person name="Kim H.-S."/>
            <person name="Busman M."/>
            <person name="Brown D.W."/>
            <person name="Divon H."/>
            <person name="Uhlig S."/>
            <person name="Proctor R.H."/>
        </authorList>
    </citation>
    <scope>NUCLEOTIDE SEQUENCE [LARGE SCALE GENOMIC DNA]</scope>
    <source>
        <strain evidence="3 4">NRRL 66243</strain>
    </source>
</reference>
<dbReference type="GeneID" id="59304058"/>
<accession>A0A8H5RUI0</accession>
<protein>
    <submittedName>
        <fullName evidence="3">Uncharacterized protein</fullName>
    </submittedName>
</protein>
<evidence type="ECO:0000256" key="2">
    <source>
        <dbReference type="SAM" id="SignalP"/>
    </source>
</evidence>
<dbReference type="RefSeq" id="XP_037207591.1">
    <property type="nucleotide sequence ID" value="XM_037351788.1"/>
</dbReference>
<keyword evidence="2" id="KW-0732">Signal</keyword>
<feature type="region of interest" description="Disordered" evidence="1">
    <location>
        <begin position="43"/>
        <end position="124"/>
    </location>
</feature>
<sequence>MKPLSPLVLLSLLHEALAGGNDMASGCVSTRVLPTVTTGCSENLPGATKQPGHSAPYGSGSYSPADPEPEDSHHTGTKSLDAKPNQPTSSDSGHGSGYIPTIDGQPGSNTTGPVPGSTEAPQFVSGSSDMVARIRAELVVVSLLASFMPILMGLI</sequence>
<evidence type="ECO:0000256" key="1">
    <source>
        <dbReference type="SAM" id="MobiDB-lite"/>
    </source>
</evidence>
<organism evidence="3 4">
    <name type="scientific">Fusarium tjaetaba</name>
    <dbReference type="NCBI Taxonomy" id="1567544"/>
    <lineage>
        <taxon>Eukaryota</taxon>
        <taxon>Fungi</taxon>
        <taxon>Dikarya</taxon>
        <taxon>Ascomycota</taxon>
        <taxon>Pezizomycotina</taxon>
        <taxon>Sordariomycetes</taxon>
        <taxon>Hypocreomycetidae</taxon>
        <taxon>Hypocreales</taxon>
        <taxon>Nectriaceae</taxon>
        <taxon>Fusarium</taxon>
        <taxon>Fusarium fujikuroi species complex</taxon>
    </lineage>
</organism>
<gene>
    <name evidence="3" type="ORF">FTJAE_5296</name>
</gene>
<dbReference type="Proteomes" id="UP000530670">
    <property type="component" value="Unassembled WGS sequence"/>
</dbReference>
<keyword evidence="4" id="KW-1185">Reference proteome</keyword>